<keyword evidence="1" id="KW-0812">Transmembrane</keyword>
<dbReference type="GO" id="GO:0047560">
    <property type="term" value="F:3-dehydrosphinganine reductase activity"/>
    <property type="evidence" value="ECO:0007669"/>
    <property type="project" value="TreeGrafter"/>
</dbReference>
<keyword evidence="1" id="KW-0472">Membrane</keyword>
<sequence>MELFPYKINVSVLYPPNTDTEGFKIESATMPEETELISAAAGLFSPEEVESATMPEETELISAAAGLFSPEEVAEAHVKDIENGQYTTAIGLDGWMLSVLTAGAAPERSMLRALTQIFLAGLFRGIILIYTGYFYGIVKKCYRRRKAEAAEQQSERTASVE</sequence>
<evidence type="ECO:0000313" key="3">
    <source>
        <dbReference type="Proteomes" id="UP000053660"/>
    </source>
</evidence>
<keyword evidence="3" id="KW-1185">Reference proteome</keyword>
<organism evidence="2 3">
    <name type="scientific">Oesophagostomum dentatum</name>
    <name type="common">Nodular worm</name>
    <dbReference type="NCBI Taxonomy" id="61180"/>
    <lineage>
        <taxon>Eukaryota</taxon>
        <taxon>Metazoa</taxon>
        <taxon>Ecdysozoa</taxon>
        <taxon>Nematoda</taxon>
        <taxon>Chromadorea</taxon>
        <taxon>Rhabditida</taxon>
        <taxon>Rhabditina</taxon>
        <taxon>Rhabditomorpha</taxon>
        <taxon>Strongyloidea</taxon>
        <taxon>Strongylidae</taxon>
        <taxon>Oesophagostomum</taxon>
    </lineage>
</organism>
<evidence type="ECO:0000256" key="1">
    <source>
        <dbReference type="SAM" id="Phobius"/>
    </source>
</evidence>
<dbReference type="GO" id="GO:0030148">
    <property type="term" value="P:sphingolipid biosynthetic process"/>
    <property type="evidence" value="ECO:0007669"/>
    <property type="project" value="TreeGrafter"/>
</dbReference>
<dbReference type="GO" id="GO:0006666">
    <property type="term" value="P:3-keto-sphinganine metabolic process"/>
    <property type="evidence" value="ECO:0007669"/>
    <property type="project" value="TreeGrafter"/>
</dbReference>
<reference evidence="2 3" key="1">
    <citation type="submission" date="2014-03" db="EMBL/GenBank/DDBJ databases">
        <title>Draft genome of the hookworm Oesophagostomum dentatum.</title>
        <authorList>
            <person name="Mitreva M."/>
        </authorList>
    </citation>
    <scope>NUCLEOTIDE SEQUENCE [LARGE SCALE GENOMIC DNA]</scope>
    <source>
        <strain evidence="2 3">OD-Hann</strain>
    </source>
</reference>
<dbReference type="PANTHER" id="PTHR43550:SF3">
    <property type="entry name" value="3-KETODIHYDROSPHINGOSINE REDUCTASE"/>
    <property type="match status" value="1"/>
</dbReference>
<keyword evidence="1" id="KW-1133">Transmembrane helix</keyword>
<accession>A0A0B1SEA6</accession>
<dbReference type="Proteomes" id="UP000053660">
    <property type="component" value="Unassembled WGS sequence"/>
</dbReference>
<proteinExistence type="predicted"/>
<protein>
    <recommendedName>
        <fullName evidence="4">3-ketodihydrosphingosine reductase domain protein</fullName>
    </recommendedName>
</protein>
<gene>
    <name evidence="2" type="ORF">OESDEN_18102</name>
</gene>
<dbReference type="PANTHER" id="PTHR43550">
    <property type="entry name" value="3-KETODIHYDROSPHINGOSINE REDUCTASE"/>
    <property type="match status" value="1"/>
</dbReference>
<evidence type="ECO:0008006" key="4">
    <source>
        <dbReference type="Google" id="ProtNLM"/>
    </source>
</evidence>
<feature type="transmembrane region" description="Helical" evidence="1">
    <location>
        <begin position="117"/>
        <end position="138"/>
    </location>
</feature>
<dbReference type="EMBL" id="KN581381">
    <property type="protein sequence ID" value="KHJ82206.1"/>
    <property type="molecule type" value="Genomic_DNA"/>
</dbReference>
<evidence type="ECO:0000313" key="2">
    <source>
        <dbReference type="EMBL" id="KHJ82206.1"/>
    </source>
</evidence>
<name>A0A0B1SEA6_OESDE</name>
<dbReference type="GO" id="GO:0005789">
    <property type="term" value="C:endoplasmic reticulum membrane"/>
    <property type="evidence" value="ECO:0007669"/>
    <property type="project" value="TreeGrafter"/>
</dbReference>
<dbReference type="AlphaFoldDB" id="A0A0B1SEA6"/>
<dbReference type="OrthoDB" id="37659at2759"/>